<dbReference type="EMBL" id="JAANOW010000003">
    <property type="protein sequence ID" value="NIH98079.1"/>
    <property type="molecule type" value="Genomic_DNA"/>
</dbReference>
<comment type="caution">
    <text evidence="1">The sequence shown here is derived from an EMBL/GenBank/DDBJ whole genome shotgun (WGS) entry which is preliminary data.</text>
</comment>
<dbReference type="AlphaFoldDB" id="A0A7X5U448"/>
<evidence type="ECO:0000313" key="1">
    <source>
        <dbReference type="EMBL" id="NIH98079.1"/>
    </source>
</evidence>
<evidence type="ECO:0000313" key="2">
    <source>
        <dbReference type="Proteomes" id="UP000547444"/>
    </source>
</evidence>
<name>A0A7X5U448_9MYCO</name>
<keyword evidence="2" id="KW-1185">Reference proteome</keyword>
<organism evidence="1 2">
    <name type="scientific">Mycolicibacterium fluoranthenivorans</name>
    <dbReference type="NCBI Taxonomy" id="258505"/>
    <lineage>
        <taxon>Bacteria</taxon>
        <taxon>Bacillati</taxon>
        <taxon>Actinomycetota</taxon>
        <taxon>Actinomycetes</taxon>
        <taxon>Mycobacteriales</taxon>
        <taxon>Mycobacteriaceae</taxon>
        <taxon>Mycolicibacterium</taxon>
    </lineage>
</organism>
<protein>
    <submittedName>
        <fullName evidence="1">Uncharacterized protein</fullName>
    </submittedName>
</protein>
<proteinExistence type="predicted"/>
<reference evidence="1 2" key="1">
    <citation type="submission" date="2020-03" db="EMBL/GenBank/DDBJ databases">
        <title>Sequencing the genomes of 1000 actinobacteria strains.</title>
        <authorList>
            <person name="Klenk H.-P."/>
        </authorList>
    </citation>
    <scope>NUCLEOTIDE SEQUENCE [LARGE SCALE GENOMIC DNA]</scope>
    <source>
        <strain evidence="1 2">DSM 44556</strain>
    </source>
</reference>
<accession>A0A7X5U448</accession>
<sequence>MSKESISRDRWRQGGQANYSDWCKGCGLHLKATGQHRADCTMFPPPCQVCLYYPAVNGRHRDDCPHRKDQVA</sequence>
<gene>
    <name evidence="1" type="ORF">FHU31_005085</name>
</gene>
<dbReference type="Proteomes" id="UP000547444">
    <property type="component" value="Unassembled WGS sequence"/>
</dbReference>